<evidence type="ECO:0000256" key="1">
    <source>
        <dbReference type="SAM" id="MobiDB-lite"/>
    </source>
</evidence>
<feature type="region of interest" description="Disordered" evidence="1">
    <location>
        <begin position="37"/>
        <end position="60"/>
    </location>
</feature>
<protein>
    <submittedName>
        <fullName evidence="2">Uncharacterized protein</fullName>
    </submittedName>
</protein>
<feature type="compositionally biased region" description="Basic and acidic residues" evidence="1">
    <location>
        <begin position="43"/>
        <end position="54"/>
    </location>
</feature>
<name>A0A0A9T2F8_ARUDO</name>
<dbReference type="AlphaFoldDB" id="A0A0A9T2F8"/>
<proteinExistence type="predicted"/>
<organism evidence="2">
    <name type="scientific">Arundo donax</name>
    <name type="common">Giant reed</name>
    <name type="synonym">Donax arundinaceus</name>
    <dbReference type="NCBI Taxonomy" id="35708"/>
    <lineage>
        <taxon>Eukaryota</taxon>
        <taxon>Viridiplantae</taxon>
        <taxon>Streptophyta</taxon>
        <taxon>Embryophyta</taxon>
        <taxon>Tracheophyta</taxon>
        <taxon>Spermatophyta</taxon>
        <taxon>Magnoliopsida</taxon>
        <taxon>Liliopsida</taxon>
        <taxon>Poales</taxon>
        <taxon>Poaceae</taxon>
        <taxon>PACMAD clade</taxon>
        <taxon>Arundinoideae</taxon>
        <taxon>Arundineae</taxon>
        <taxon>Arundo</taxon>
    </lineage>
</organism>
<evidence type="ECO:0000313" key="2">
    <source>
        <dbReference type="EMBL" id="JAD37135.1"/>
    </source>
</evidence>
<accession>A0A0A9T2F8</accession>
<reference evidence="2" key="2">
    <citation type="journal article" date="2015" name="Data Brief">
        <title>Shoot transcriptome of the giant reed, Arundo donax.</title>
        <authorList>
            <person name="Barrero R.A."/>
            <person name="Guerrero F.D."/>
            <person name="Moolhuijzen P."/>
            <person name="Goolsby J.A."/>
            <person name="Tidwell J."/>
            <person name="Bellgard S.E."/>
            <person name="Bellgard M.I."/>
        </authorList>
    </citation>
    <scope>NUCLEOTIDE SEQUENCE</scope>
    <source>
        <tissue evidence="2">Shoot tissue taken approximately 20 cm above the soil surface</tissue>
    </source>
</reference>
<sequence>MGAWKEQPSRAGMELQALEPGAALDGLRAAARRAAAAHHRGIRGGDRRGSRCRADGGAPT</sequence>
<reference evidence="2" key="1">
    <citation type="submission" date="2014-09" db="EMBL/GenBank/DDBJ databases">
        <authorList>
            <person name="Magalhaes I.L.F."/>
            <person name="Oliveira U."/>
            <person name="Santos F.R."/>
            <person name="Vidigal T.H.D.A."/>
            <person name="Brescovit A.D."/>
            <person name="Santos A.J."/>
        </authorList>
    </citation>
    <scope>NUCLEOTIDE SEQUENCE</scope>
    <source>
        <tissue evidence="2">Shoot tissue taken approximately 20 cm above the soil surface</tissue>
    </source>
</reference>
<dbReference type="EMBL" id="GBRH01260760">
    <property type="protein sequence ID" value="JAD37135.1"/>
    <property type="molecule type" value="Transcribed_RNA"/>
</dbReference>